<evidence type="ECO:0000313" key="4">
    <source>
        <dbReference type="Proteomes" id="UP001209878"/>
    </source>
</evidence>
<dbReference type="Gene3D" id="1.25.50.20">
    <property type="match status" value="1"/>
</dbReference>
<dbReference type="GO" id="GO:0006508">
    <property type="term" value="P:proteolysis"/>
    <property type="evidence" value="ECO:0007669"/>
    <property type="project" value="TreeGrafter"/>
</dbReference>
<dbReference type="GO" id="GO:0043171">
    <property type="term" value="P:peptide catabolic process"/>
    <property type="evidence" value="ECO:0007669"/>
    <property type="project" value="TreeGrafter"/>
</dbReference>
<dbReference type="PANTHER" id="PTHR11533">
    <property type="entry name" value="PROTEASE M1 ZINC METALLOPROTEASE"/>
    <property type="match status" value="1"/>
</dbReference>
<keyword evidence="4" id="KW-1185">Reference proteome</keyword>
<proteinExistence type="inferred from homology"/>
<comment type="caution">
    <text evidence="3">The sequence shown here is derived from an EMBL/GenBank/DDBJ whole genome shotgun (WGS) entry which is preliminary data.</text>
</comment>
<dbReference type="GO" id="GO:0008270">
    <property type="term" value="F:zinc ion binding"/>
    <property type="evidence" value="ECO:0007669"/>
    <property type="project" value="TreeGrafter"/>
</dbReference>
<accession>A0AAD9NUY9</accession>
<evidence type="ECO:0000256" key="1">
    <source>
        <dbReference type="ARBA" id="ARBA00010136"/>
    </source>
</evidence>
<dbReference type="Pfam" id="PF11838">
    <property type="entry name" value="ERAP1_C"/>
    <property type="match status" value="1"/>
</dbReference>
<comment type="similarity">
    <text evidence="1">Belongs to the peptidase M1 family.</text>
</comment>
<evidence type="ECO:0000259" key="2">
    <source>
        <dbReference type="Pfam" id="PF11838"/>
    </source>
</evidence>
<dbReference type="AlphaFoldDB" id="A0AAD9NUY9"/>
<dbReference type="InterPro" id="IPR024571">
    <property type="entry name" value="ERAP1-like_C_dom"/>
</dbReference>
<name>A0AAD9NUY9_RIDPI</name>
<dbReference type="PANTHER" id="PTHR11533:SF301">
    <property type="entry name" value="AMINOPEPTIDASE"/>
    <property type="match status" value="1"/>
</dbReference>
<sequence>MPPQPEITNPIVPDIRSAVYCGAIRDGNRAEWEFAFNMYKDPEVGLDTQNLIPALACSRNVWQLRSYLQMAIDEVHIRRQDVWTVFSSVANNPNGQQLAWDFFVENWPTIEERFGEMSFKLSSIIHSITHSLSTEKQLKELETFAENTKDGSIARNALTRAAGAIRTNIAWRHKNEANVIEWLQQHA</sequence>
<dbReference type="Proteomes" id="UP001209878">
    <property type="component" value="Unassembled WGS sequence"/>
</dbReference>
<dbReference type="GO" id="GO:0005737">
    <property type="term" value="C:cytoplasm"/>
    <property type="evidence" value="ECO:0007669"/>
    <property type="project" value="TreeGrafter"/>
</dbReference>
<gene>
    <name evidence="3" type="ORF">NP493_315g04036</name>
</gene>
<organism evidence="3 4">
    <name type="scientific">Ridgeia piscesae</name>
    <name type="common">Tubeworm</name>
    <dbReference type="NCBI Taxonomy" id="27915"/>
    <lineage>
        <taxon>Eukaryota</taxon>
        <taxon>Metazoa</taxon>
        <taxon>Spiralia</taxon>
        <taxon>Lophotrochozoa</taxon>
        <taxon>Annelida</taxon>
        <taxon>Polychaeta</taxon>
        <taxon>Sedentaria</taxon>
        <taxon>Canalipalpata</taxon>
        <taxon>Sabellida</taxon>
        <taxon>Siboglinidae</taxon>
        <taxon>Ridgeia</taxon>
    </lineage>
</organism>
<evidence type="ECO:0000313" key="3">
    <source>
        <dbReference type="EMBL" id="KAK2183340.1"/>
    </source>
</evidence>
<dbReference type="GO" id="GO:0016020">
    <property type="term" value="C:membrane"/>
    <property type="evidence" value="ECO:0007669"/>
    <property type="project" value="TreeGrafter"/>
</dbReference>
<dbReference type="GO" id="GO:0070006">
    <property type="term" value="F:metalloaminopeptidase activity"/>
    <property type="evidence" value="ECO:0007669"/>
    <property type="project" value="TreeGrafter"/>
</dbReference>
<feature type="domain" description="ERAP1-like C-terminal" evidence="2">
    <location>
        <begin position="9"/>
        <end position="166"/>
    </location>
</feature>
<dbReference type="EMBL" id="JAODUO010000315">
    <property type="protein sequence ID" value="KAK2183340.1"/>
    <property type="molecule type" value="Genomic_DNA"/>
</dbReference>
<reference evidence="3" key="1">
    <citation type="journal article" date="2023" name="Mol. Biol. Evol.">
        <title>Third-Generation Sequencing Reveals the Adaptive Role of the Epigenome in Three Deep-Sea Polychaetes.</title>
        <authorList>
            <person name="Perez M."/>
            <person name="Aroh O."/>
            <person name="Sun Y."/>
            <person name="Lan Y."/>
            <person name="Juniper S.K."/>
            <person name="Young C.R."/>
            <person name="Angers B."/>
            <person name="Qian P.Y."/>
        </authorList>
    </citation>
    <scope>NUCLEOTIDE SEQUENCE</scope>
    <source>
        <strain evidence="3">R07B-5</strain>
    </source>
</reference>
<dbReference type="GO" id="GO:0042277">
    <property type="term" value="F:peptide binding"/>
    <property type="evidence" value="ECO:0007669"/>
    <property type="project" value="TreeGrafter"/>
</dbReference>
<protein>
    <recommendedName>
        <fullName evidence="2">ERAP1-like C-terminal domain-containing protein</fullName>
    </recommendedName>
</protein>
<dbReference type="GO" id="GO:0005615">
    <property type="term" value="C:extracellular space"/>
    <property type="evidence" value="ECO:0007669"/>
    <property type="project" value="TreeGrafter"/>
</dbReference>
<dbReference type="InterPro" id="IPR050344">
    <property type="entry name" value="Peptidase_M1_aminopeptidases"/>
</dbReference>